<comment type="caution">
    <text evidence="2">The sequence shown here is derived from an EMBL/GenBank/DDBJ whole genome shotgun (WGS) entry which is preliminary data.</text>
</comment>
<accession>A0AA39MHA8</accession>
<gene>
    <name evidence="2" type="ORF">EV421DRAFT_1842994</name>
</gene>
<evidence type="ECO:0000313" key="2">
    <source>
        <dbReference type="EMBL" id="KAK0433699.1"/>
    </source>
</evidence>
<keyword evidence="3" id="KW-1185">Reference proteome</keyword>
<feature type="chain" id="PRO_5041403779" description="Secreted protein" evidence="1">
    <location>
        <begin position="20"/>
        <end position="71"/>
    </location>
</feature>
<organism evidence="2 3">
    <name type="scientific">Armillaria borealis</name>
    <dbReference type="NCBI Taxonomy" id="47425"/>
    <lineage>
        <taxon>Eukaryota</taxon>
        <taxon>Fungi</taxon>
        <taxon>Dikarya</taxon>
        <taxon>Basidiomycota</taxon>
        <taxon>Agaricomycotina</taxon>
        <taxon>Agaricomycetes</taxon>
        <taxon>Agaricomycetidae</taxon>
        <taxon>Agaricales</taxon>
        <taxon>Marasmiineae</taxon>
        <taxon>Physalacriaceae</taxon>
        <taxon>Armillaria</taxon>
    </lineage>
</organism>
<protein>
    <recommendedName>
        <fullName evidence="4">Secreted protein</fullName>
    </recommendedName>
</protein>
<feature type="signal peptide" evidence="1">
    <location>
        <begin position="1"/>
        <end position="19"/>
    </location>
</feature>
<name>A0AA39MHA8_9AGAR</name>
<reference evidence="2" key="1">
    <citation type="submission" date="2023-06" db="EMBL/GenBank/DDBJ databases">
        <authorList>
            <consortium name="Lawrence Berkeley National Laboratory"/>
            <person name="Ahrendt S."/>
            <person name="Sahu N."/>
            <person name="Indic B."/>
            <person name="Wong-Bajracharya J."/>
            <person name="Merenyi Z."/>
            <person name="Ke H.-M."/>
            <person name="Monk M."/>
            <person name="Kocsube S."/>
            <person name="Drula E."/>
            <person name="Lipzen A."/>
            <person name="Balint B."/>
            <person name="Henrissat B."/>
            <person name="Andreopoulos B."/>
            <person name="Martin F.M."/>
            <person name="Harder C.B."/>
            <person name="Rigling D."/>
            <person name="Ford K.L."/>
            <person name="Foster G.D."/>
            <person name="Pangilinan J."/>
            <person name="Papanicolaou A."/>
            <person name="Barry K."/>
            <person name="LaButti K."/>
            <person name="Viragh M."/>
            <person name="Koriabine M."/>
            <person name="Yan M."/>
            <person name="Riley R."/>
            <person name="Champramary S."/>
            <person name="Plett K.L."/>
            <person name="Tsai I.J."/>
            <person name="Slot J."/>
            <person name="Sipos G."/>
            <person name="Plett J."/>
            <person name="Nagy L.G."/>
            <person name="Grigoriev I.V."/>
        </authorList>
    </citation>
    <scope>NUCLEOTIDE SEQUENCE</scope>
    <source>
        <strain evidence="2">FPL87.14</strain>
    </source>
</reference>
<evidence type="ECO:0000256" key="1">
    <source>
        <dbReference type="SAM" id="SignalP"/>
    </source>
</evidence>
<evidence type="ECO:0000313" key="3">
    <source>
        <dbReference type="Proteomes" id="UP001175226"/>
    </source>
</evidence>
<sequence length="71" mass="8013">MTSGAVVLMLCCIRILSEATSLSAGIWFRLSSFLTLYQIDSHSLGRMEQRSKILSTLGRYDCTLWIIIKRG</sequence>
<dbReference type="AlphaFoldDB" id="A0AA39MHA8"/>
<dbReference type="Proteomes" id="UP001175226">
    <property type="component" value="Unassembled WGS sequence"/>
</dbReference>
<evidence type="ECO:0008006" key="4">
    <source>
        <dbReference type="Google" id="ProtNLM"/>
    </source>
</evidence>
<proteinExistence type="predicted"/>
<keyword evidence="1" id="KW-0732">Signal</keyword>
<dbReference type="EMBL" id="JAUEPT010000078">
    <property type="protein sequence ID" value="KAK0433699.1"/>
    <property type="molecule type" value="Genomic_DNA"/>
</dbReference>